<protein>
    <submittedName>
        <fullName evidence="7">TetR/AcrR family transcriptional regulator</fullName>
    </submittedName>
</protein>
<evidence type="ECO:0000256" key="1">
    <source>
        <dbReference type="ARBA" id="ARBA00023015"/>
    </source>
</evidence>
<evidence type="ECO:0000256" key="2">
    <source>
        <dbReference type="ARBA" id="ARBA00023125"/>
    </source>
</evidence>
<dbReference type="EMBL" id="JACAQB010000006">
    <property type="protein sequence ID" value="NWB96461.1"/>
    <property type="molecule type" value="Genomic_DNA"/>
</dbReference>
<keyword evidence="1" id="KW-0805">Transcription regulation</keyword>
<dbReference type="InterPro" id="IPR036271">
    <property type="entry name" value="Tet_transcr_reg_TetR-rel_C_sf"/>
</dbReference>
<dbReference type="InterPro" id="IPR023772">
    <property type="entry name" value="DNA-bd_HTH_TetR-type_CS"/>
</dbReference>
<dbReference type="SUPFAM" id="SSF46689">
    <property type="entry name" value="Homeodomain-like"/>
    <property type="match status" value="1"/>
</dbReference>
<gene>
    <name evidence="7" type="ORF">HX882_11210</name>
</gene>
<dbReference type="Pfam" id="PF00440">
    <property type="entry name" value="TetR_N"/>
    <property type="match status" value="1"/>
</dbReference>
<sequence>MKQLPTQDSIELPASGQRGPAEHDRRLQILEVANDHFRLYGYRKTTVADLSKAIGITTAYIYRFFESKQAIGESICAMVLGDLDTELRRLSDLESTPTRKLRAFTKHALHLSHALFMNENKLFELVRVSEEERWCTTAGHQEALNDIIRSIIEQGRNEGEFERKTPLDEVVLGIQEALIPYTRPSAMNRRQMPDLEAGMLATTSMILRSLAP</sequence>
<comment type="caution">
    <text evidence="7">The sequence shown here is derived from an EMBL/GenBank/DDBJ whole genome shotgun (WGS) entry which is preliminary data.</text>
</comment>
<evidence type="ECO:0000313" key="7">
    <source>
        <dbReference type="EMBL" id="NWB96461.1"/>
    </source>
</evidence>
<evidence type="ECO:0000256" key="3">
    <source>
        <dbReference type="ARBA" id="ARBA00023163"/>
    </source>
</evidence>
<dbReference type="SUPFAM" id="SSF48498">
    <property type="entry name" value="Tetracyclin repressor-like, C-terminal domain"/>
    <property type="match status" value="1"/>
</dbReference>
<evidence type="ECO:0000313" key="8">
    <source>
        <dbReference type="Proteomes" id="UP000539985"/>
    </source>
</evidence>
<evidence type="ECO:0000256" key="5">
    <source>
        <dbReference type="SAM" id="MobiDB-lite"/>
    </source>
</evidence>
<dbReference type="GO" id="GO:0000976">
    <property type="term" value="F:transcription cis-regulatory region binding"/>
    <property type="evidence" value="ECO:0007669"/>
    <property type="project" value="TreeGrafter"/>
</dbReference>
<feature type="region of interest" description="Disordered" evidence="5">
    <location>
        <begin position="1"/>
        <end position="23"/>
    </location>
</feature>
<dbReference type="PANTHER" id="PTHR30055:SF234">
    <property type="entry name" value="HTH-TYPE TRANSCRIPTIONAL REGULATOR BETI"/>
    <property type="match status" value="1"/>
</dbReference>
<dbReference type="PROSITE" id="PS50977">
    <property type="entry name" value="HTH_TETR_2"/>
    <property type="match status" value="1"/>
</dbReference>
<name>A0A7Y7XB38_9PSED</name>
<dbReference type="InterPro" id="IPR050109">
    <property type="entry name" value="HTH-type_TetR-like_transc_reg"/>
</dbReference>
<keyword evidence="2 4" id="KW-0238">DNA-binding</keyword>
<accession>A0A7Y7XB38</accession>
<dbReference type="RefSeq" id="WP_177101806.1">
    <property type="nucleotide sequence ID" value="NZ_JACAQB010000006.1"/>
</dbReference>
<reference evidence="7 8" key="1">
    <citation type="submission" date="2020-04" db="EMBL/GenBank/DDBJ databases">
        <title>Molecular characterization of pseudomonads from Agaricus bisporus reveal novel blotch 2 pathogens in Western Europe.</title>
        <authorList>
            <person name="Taparia T."/>
            <person name="Krijger M."/>
            <person name="Haynes E."/>
            <person name="Elpinstone J.G."/>
            <person name="Noble R."/>
            <person name="Van Der Wolf J."/>
        </authorList>
    </citation>
    <scope>NUCLEOTIDE SEQUENCE [LARGE SCALE GENOMIC DNA]</scope>
    <source>
        <strain evidence="7 8">H7001</strain>
    </source>
</reference>
<dbReference type="InterPro" id="IPR009057">
    <property type="entry name" value="Homeodomain-like_sf"/>
</dbReference>
<feature type="domain" description="HTH tetR-type" evidence="6">
    <location>
        <begin position="23"/>
        <end position="83"/>
    </location>
</feature>
<dbReference type="Gene3D" id="1.10.357.10">
    <property type="entry name" value="Tetracycline Repressor, domain 2"/>
    <property type="match status" value="1"/>
</dbReference>
<keyword evidence="3" id="KW-0804">Transcription</keyword>
<dbReference type="InterPro" id="IPR041478">
    <property type="entry name" value="TetR_C_27"/>
</dbReference>
<dbReference type="PROSITE" id="PS01081">
    <property type="entry name" value="HTH_TETR_1"/>
    <property type="match status" value="1"/>
</dbReference>
<dbReference type="InterPro" id="IPR001647">
    <property type="entry name" value="HTH_TetR"/>
</dbReference>
<dbReference type="Proteomes" id="UP000539985">
    <property type="component" value="Unassembled WGS sequence"/>
</dbReference>
<proteinExistence type="predicted"/>
<feature type="DNA-binding region" description="H-T-H motif" evidence="4">
    <location>
        <begin position="46"/>
        <end position="65"/>
    </location>
</feature>
<dbReference type="Pfam" id="PF17935">
    <property type="entry name" value="TetR_C_27"/>
    <property type="match status" value="1"/>
</dbReference>
<dbReference type="GO" id="GO:0003700">
    <property type="term" value="F:DNA-binding transcription factor activity"/>
    <property type="evidence" value="ECO:0007669"/>
    <property type="project" value="TreeGrafter"/>
</dbReference>
<dbReference type="PANTHER" id="PTHR30055">
    <property type="entry name" value="HTH-TYPE TRANSCRIPTIONAL REGULATOR RUTR"/>
    <property type="match status" value="1"/>
</dbReference>
<evidence type="ECO:0000259" key="6">
    <source>
        <dbReference type="PROSITE" id="PS50977"/>
    </source>
</evidence>
<evidence type="ECO:0000256" key="4">
    <source>
        <dbReference type="PROSITE-ProRule" id="PRU00335"/>
    </source>
</evidence>
<dbReference type="AlphaFoldDB" id="A0A7Y7XB38"/>
<organism evidence="7 8">
    <name type="scientific">Pseudomonas gingeri</name>
    <dbReference type="NCBI Taxonomy" id="117681"/>
    <lineage>
        <taxon>Bacteria</taxon>
        <taxon>Pseudomonadati</taxon>
        <taxon>Pseudomonadota</taxon>
        <taxon>Gammaproteobacteria</taxon>
        <taxon>Pseudomonadales</taxon>
        <taxon>Pseudomonadaceae</taxon>
        <taxon>Pseudomonas</taxon>
    </lineage>
</organism>